<sequence>MQHSEKKLTDLIKDLEKDRVASIKNTLSSLSPYEIARLLESIEPRNREILWEMVDQEDEGEVLKELIEDVRQNFIDQMDTQELIAATQDMELDDLADIINDLPNQITDQVIKALDKQDQIRLESVMSYEDDSAGGLTNPKIVTIRRGISINGLIRYLRTFENLPINTNLIYVINRHNQYLGSVKLVDLFTEKIEIPIEEIMDETVKPIDANTKANDVAIEFQNLDLISVPVVDSNNQLLGEITVDDIVDVIQDQANSEIFNMAGLDDEDDIFAPVLLSSKRRAVWLGANLITAFIVATAVSLFQETLDQIVILAVLMPIVASMGGVAGNQTLILVIRGIAMGKIQSSNAMSLLSREFLVALVNGVFWSIIVSCLAVLLFKTSWDIGFIVGASMLLNILASSIAGVSIPFLLKHLGIDPALASGVLMVTLTDVLGFITFLGLATALLL</sequence>
<keyword evidence="5" id="KW-0460">Magnesium</keyword>
<dbReference type="InterPro" id="IPR000644">
    <property type="entry name" value="CBS_dom"/>
</dbReference>
<evidence type="ECO:0000256" key="5">
    <source>
        <dbReference type="ARBA" id="ARBA00022842"/>
    </source>
</evidence>
<keyword evidence="3" id="KW-0813">Transport</keyword>
<protein>
    <recommendedName>
        <fullName evidence="9">CBS domain-containing protein</fullName>
    </recommendedName>
</protein>
<dbReference type="InterPro" id="IPR046342">
    <property type="entry name" value="CBS_dom_sf"/>
</dbReference>
<evidence type="ECO:0000313" key="10">
    <source>
        <dbReference type="EMBL" id="SVA32831.1"/>
    </source>
</evidence>
<dbReference type="PANTHER" id="PTHR43773">
    <property type="entry name" value="MAGNESIUM TRANSPORTER MGTE"/>
    <property type="match status" value="1"/>
</dbReference>
<feature type="transmembrane region" description="Helical" evidence="8">
    <location>
        <begin position="310"/>
        <end position="336"/>
    </location>
</feature>
<dbReference type="SUPFAM" id="SSF158791">
    <property type="entry name" value="MgtE N-terminal domain-like"/>
    <property type="match status" value="1"/>
</dbReference>
<evidence type="ECO:0000256" key="3">
    <source>
        <dbReference type="ARBA" id="ARBA00022448"/>
    </source>
</evidence>
<feature type="transmembrane region" description="Helical" evidence="8">
    <location>
        <begin position="423"/>
        <end position="446"/>
    </location>
</feature>
<dbReference type="Gene3D" id="1.25.60.10">
    <property type="entry name" value="MgtE N-terminal domain-like"/>
    <property type="match status" value="1"/>
</dbReference>
<dbReference type="InterPro" id="IPR006667">
    <property type="entry name" value="SLC41_membr_dom"/>
</dbReference>
<evidence type="ECO:0000256" key="7">
    <source>
        <dbReference type="ARBA" id="ARBA00023136"/>
    </source>
</evidence>
<dbReference type="SUPFAM" id="SSF161093">
    <property type="entry name" value="MgtE membrane domain-like"/>
    <property type="match status" value="1"/>
</dbReference>
<dbReference type="Pfam" id="PF01769">
    <property type="entry name" value="MgtE"/>
    <property type="match status" value="1"/>
</dbReference>
<feature type="transmembrane region" description="Helical" evidence="8">
    <location>
        <begin position="283"/>
        <end position="304"/>
    </location>
</feature>
<dbReference type="Pfam" id="PF00571">
    <property type="entry name" value="CBS"/>
    <property type="match status" value="1"/>
</dbReference>
<feature type="transmembrane region" description="Helical" evidence="8">
    <location>
        <begin position="385"/>
        <end position="411"/>
    </location>
</feature>
<dbReference type="EMBL" id="UINC01007349">
    <property type="protein sequence ID" value="SVA32831.1"/>
    <property type="molecule type" value="Genomic_DNA"/>
</dbReference>
<dbReference type="SUPFAM" id="SSF54631">
    <property type="entry name" value="CBS-domain pair"/>
    <property type="match status" value="1"/>
</dbReference>
<evidence type="ECO:0000256" key="8">
    <source>
        <dbReference type="SAM" id="Phobius"/>
    </source>
</evidence>
<evidence type="ECO:0000256" key="6">
    <source>
        <dbReference type="ARBA" id="ARBA00022989"/>
    </source>
</evidence>
<evidence type="ECO:0000256" key="2">
    <source>
        <dbReference type="ARBA" id="ARBA00009749"/>
    </source>
</evidence>
<comment type="similarity">
    <text evidence="2">Belongs to the SLC41A transporter family.</text>
</comment>
<evidence type="ECO:0000256" key="1">
    <source>
        <dbReference type="ARBA" id="ARBA00004141"/>
    </source>
</evidence>
<evidence type="ECO:0000259" key="9">
    <source>
        <dbReference type="PROSITE" id="PS51371"/>
    </source>
</evidence>
<dbReference type="NCBIfam" id="TIGR00400">
    <property type="entry name" value="mgtE"/>
    <property type="match status" value="1"/>
</dbReference>
<feature type="transmembrane region" description="Helical" evidence="8">
    <location>
        <begin position="357"/>
        <end position="379"/>
    </location>
</feature>
<dbReference type="InterPro" id="IPR038076">
    <property type="entry name" value="MgtE_N_sf"/>
</dbReference>
<dbReference type="PANTHER" id="PTHR43773:SF1">
    <property type="entry name" value="MAGNESIUM TRANSPORTER MGTE"/>
    <property type="match status" value="1"/>
</dbReference>
<dbReference type="Pfam" id="PF03448">
    <property type="entry name" value="MgtE_N"/>
    <property type="match status" value="1"/>
</dbReference>
<gene>
    <name evidence="10" type="ORF">METZ01_LOCUS85685</name>
</gene>
<keyword evidence="4 8" id="KW-0812">Transmembrane</keyword>
<keyword evidence="6 8" id="KW-1133">Transmembrane helix</keyword>
<dbReference type="InterPro" id="IPR036739">
    <property type="entry name" value="SLC41_membr_dom_sf"/>
</dbReference>
<dbReference type="AlphaFoldDB" id="A0A381UYM6"/>
<feature type="domain" description="CBS" evidence="9">
    <location>
        <begin position="201"/>
        <end position="258"/>
    </location>
</feature>
<accession>A0A381UYM6</accession>
<dbReference type="GO" id="GO:0015095">
    <property type="term" value="F:magnesium ion transmembrane transporter activity"/>
    <property type="evidence" value="ECO:0007669"/>
    <property type="project" value="InterPro"/>
</dbReference>
<dbReference type="SMART" id="SM00924">
    <property type="entry name" value="MgtE_N"/>
    <property type="match status" value="1"/>
</dbReference>
<dbReference type="PROSITE" id="PS51371">
    <property type="entry name" value="CBS"/>
    <property type="match status" value="1"/>
</dbReference>
<reference evidence="10" key="1">
    <citation type="submission" date="2018-05" db="EMBL/GenBank/DDBJ databases">
        <authorList>
            <person name="Lanie J.A."/>
            <person name="Ng W.-L."/>
            <person name="Kazmierczak K.M."/>
            <person name="Andrzejewski T.M."/>
            <person name="Davidsen T.M."/>
            <person name="Wayne K.J."/>
            <person name="Tettelin H."/>
            <person name="Glass J.I."/>
            <person name="Rusch D."/>
            <person name="Podicherti R."/>
            <person name="Tsui H.-C.T."/>
            <person name="Winkler M.E."/>
        </authorList>
    </citation>
    <scope>NUCLEOTIDE SEQUENCE</scope>
</reference>
<comment type="subcellular location">
    <subcellularLocation>
        <location evidence="1">Membrane</location>
        <topology evidence="1">Multi-pass membrane protein</topology>
    </subcellularLocation>
</comment>
<organism evidence="10">
    <name type="scientific">marine metagenome</name>
    <dbReference type="NCBI Taxonomy" id="408172"/>
    <lineage>
        <taxon>unclassified sequences</taxon>
        <taxon>metagenomes</taxon>
        <taxon>ecological metagenomes</taxon>
    </lineage>
</organism>
<dbReference type="InterPro" id="IPR006669">
    <property type="entry name" value="MgtE_transporter"/>
</dbReference>
<dbReference type="GO" id="GO:0016020">
    <property type="term" value="C:membrane"/>
    <property type="evidence" value="ECO:0007669"/>
    <property type="project" value="UniProtKB-SubCell"/>
</dbReference>
<name>A0A381UYM6_9ZZZZ</name>
<dbReference type="Gene3D" id="3.10.580.10">
    <property type="entry name" value="CBS-domain"/>
    <property type="match status" value="1"/>
</dbReference>
<proteinExistence type="inferred from homology"/>
<dbReference type="InterPro" id="IPR006668">
    <property type="entry name" value="Mg_transptr_MgtE_intracell_dom"/>
</dbReference>
<dbReference type="CDD" id="cd04606">
    <property type="entry name" value="CBS_pair_Mg_transporter"/>
    <property type="match status" value="1"/>
</dbReference>
<evidence type="ECO:0000256" key="4">
    <source>
        <dbReference type="ARBA" id="ARBA00022692"/>
    </source>
</evidence>
<dbReference type="Gene3D" id="1.10.357.20">
    <property type="entry name" value="SLC41 divalent cation transporters, integral membrane domain"/>
    <property type="match status" value="1"/>
</dbReference>
<keyword evidence="7 8" id="KW-0472">Membrane</keyword>